<dbReference type="EMBL" id="CP000661">
    <property type="protein sequence ID" value="ABP70013.1"/>
    <property type="molecule type" value="Genomic_DNA"/>
</dbReference>
<accession>A4WRJ9</accession>
<dbReference type="KEGG" id="rsq:Rsph17025_1112"/>
<evidence type="ECO:0008006" key="2">
    <source>
        <dbReference type="Google" id="ProtNLM"/>
    </source>
</evidence>
<dbReference type="eggNOG" id="COG4446">
    <property type="taxonomic scope" value="Bacteria"/>
</dbReference>
<protein>
    <recommendedName>
        <fullName evidence="2">DUF1499 domain-containing protein</fullName>
    </recommendedName>
</protein>
<sequence precursor="true">MKRMSYLLLALVVLAGGLMAYVRFAPNEPAAWHVDPTAVTARGADNSFLAAPGGDVEPLHLALPPDQVAARLDTIAADWPRTRPIAGEGFHRTWITRTKWWGFPDFTSVRLVATEDGGTDVTLFARSRFGKSDLGVNRARGQEWLARLRS</sequence>
<dbReference type="AlphaFoldDB" id="A4WRJ9"/>
<proteinExistence type="predicted"/>
<name>A4WRJ9_CERS5</name>
<dbReference type="Pfam" id="PF07386">
    <property type="entry name" value="DUF1499"/>
    <property type="match status" value="1"/>
</dbReference>
<organism evidence="1">
    <name type="scientific">Cereibacter sphaeroides (strain ATCC 17025 / ATH 2.4.3)</name>
    <name type="common">Rhodobacter sphaeroides</name>
    <dbReference type="NCBI Taxonomy" id="349102"/>
    <lineage>
        <taxon>Bacteria</taxon>
        <taxon>Pseudomonadati</taxon>
        <taxon>Pseudomonadota</taxon>
        <taxon>Alphaproteobacteria</taxon>
        <taxon>Rhodobacterales</taxon>
        <taxon>Paracoccaceae</taxon>
        <taxon>Cereibacter</taxon>
    </lineage>
</organism>
<dbReference type="STRING" id="349102.Rsph17025_1112"/>
<dbReference type="InterPro" id="IPR010865">
    <property type="entry name" value="DUF1499"/>
</dbReference>
<gene>
    <name evidence="1" type="ordered locus">Rsph17025_1112</name>
</gene>
<dbReference type="HOGENOM" id="CLU_131521_1_0_5"/>
<evidence type="ECO:0000313" key="1">
    <source>
        <dbReference type="EMBL" id="ABP70013.1"/>
    </source>
</evidence>
<reference evidence="1" key="1">
    <citation type="submission" date="2007-04" db="EMBL/GenBank/DDBJ databases">
        <title>Complete sequence of chromosome of Rhodobacter sphaeroides ATCC 17025.</title>
        <authorList>
            <consortium name="US DOE Joint Genome Institute"/>
            <person name="Copeland A."/>
            <person name="Lucas S."/>
            <person name="Lapidus A."/>
            <person name="Barry K."/>
            <person name="Detter J.C."/>
            <person name="Glavina del Rio T."/>
            <person name="Hammon N."/>
            <person name="Israni S."/>
            <person name="Dalin E."/>
            <person name="Tice H."/>
            <person name="Pitluck S."/>
            <person name="Chertkov O."/>
            <person name="Brettin T."/>
            <person name="Bruce D."/>
            <person name="Han C."/>
            <person name="Schmutz J."/>
            <person name="Larimer F."/>
            <person name="Land M."/>
            <person name="Hauser L."/>
            <person name="Kyrpides N."/>
            <person name="Kim E."/>
            <person name="Richardson P."/>
            <person name="Mackenzie C."/>
            <person name="Choudhary M."/>
            <person name="Donohue T.J."/>
            <person name="Kaplan S."/>
        </authorList>
    </citation>
    <scope>NUCLEOTIDE SEQUENCE [LARGE SCALE GENOMIC DNA]</scope>
    <source>
        <strain evidence="1">ATCC 17025</strain>
    </source>
</reference>